<reference evidence="2 3" key="1">
    <citation type="journal article" date="2016" name="Nat. Commun.">
        <title>Thousands of microbial genomes shed light on interconnected biogeochemical processes in an aquifer system.</title>
        <authorList>
            <person name="Anantharaman K."/>
            <person name="Brown C.T."/>
            <person name="Hug L.A."/>
            <person name="Sharon I."/>
            <person name="Castelle C.J."/>
            <person name="Probst A.J."/>
            <person name="Thomas B.C."/>
            <person name="Singh A."/>
            <person name="Wilkins M.J."/>
            <person name="Karaoz U."/>
            <person name="Brodie E.L."/>
            <person name="Williams K.H."/>
            <person name="Hubbard S.S."/>
            <person name="Banfield J.F."/>
        </authorList>
    </citation>
    <scope>NUCLEOTIDE SEQUENCE [LARGE SCALE GENOMIC DNA]</scope>
</reference>
<evidence type="ECO:0000313" key="3">
    <source>
        <dbReference type="Proteomes" id="UP000179242"/>
    </source>
</evidence>
<sequence>MKKFFCCLFGFVLIFAASAGIAKAELNVNINLGPPPIVVSEPPHVVMIPRTGIYYVPNVSYDVFFYNGFWWSPRGDRWYRSSQYKGPWGAVERAYVPAHLFKVPKNYRVVYKKEKFISYGQWKKHH</sequence>
<evidence type="ECO:0000313" key="2">
    <source>
        <dbReference type="EMBL" id="OGC40567.1"/>
    </source>
</evidence>
<feature type="signal peptide" evidence="1">
    <location>
        <begin position="1"/>
        <end position="24"/>
    </location>
</feature>
<comment type="caution">
    <text evidence="2">The sequence shown here is derived from an EMBL/GenBank/DDBJ whole genome shotgun (WGS) entry which is preliminary data.</text>
</comment>
<protein>
    <submittedName>
        <fullName evidence="2">Uncharacterized protein</fullName>
    </submittedName>
</protein>
<accession>A0A1F4U6R5</accession>
<dbReference type="Proteomes" id="UP000179242">
    <property type="component" value="Unassembled WGS sequence"/>
</dbReference>
<dbReference type="AlphaFoldDB" id="A0A1F4U6R5"/>
<gene>
    <name evidence="2" type="ORF">A2438_06075</name>
</gene>
<dbReference type="EMBL" id="MEUJ01000003">
    <property type="protein sequence ID" value="OGC40567.1"/>
    <property type="molecule type" value="Genomic_DNA"/>
</dbReference>
<name>A0A1F4U6R5_UNCSA</name>
<evidence type="ECO:0000256" key="1">
    <source>
        <dbReference type="SAM" id="SignalP"/>
    </source>
</evidence>
<feature type="chain" id="PRO_5009514809" evidence="1">
    <location>
        <begin position="25"/>
        <end position="126"/>
    </location>
</feature>
<proteinExistence type="predicted"/>
<organism evidence="2 3">
    <name type="scientific">candidate division WOR-1 bacterium RIFOXYC2_FULL_46_14</name>
    <dbReference type="NCBI Taxonomy" id="1802587"/>
    <lineage>
        <taxon>Bacteria</taxon>
        <taxon>Bacillati</taxon>
        <taxon>Saganbacteria</taxon>
    </lineage>
</organism>
<keyword evidence="1" id="KW-0732">Signal</keyword>